<evidence type="ECO:0000259" key="10">
    <source>
        <dbReference type="Pfam" id="PF02518"/>
    </source>
</evidence>
<keyword evidence="8" id="KW-0902">Two-component regulatory system</keyword>
<dbReference type="InterPro" id="IPR011712">
    <property type="entry name" value="Sig_transdc_His_kin_sub3_dim/P"/>
</dbReference>
<comment type="catalytic activity">
    <reaction evidence="1">
        <text>ATP + protein L-histidine = ADP + protein N-phospho-L-histidine.</text>
        <dbReference type="EC" id="2.7.13.3"/>
    </reaction>
</comment>
<evidence type="ECO:0000256" key="8">
    <source>
        <dbReference type="ARBA" id="ARBA00023012"/>
    </source>
</evidence>
<feature type="transmembrane region" description="Helical" evidence="9">
    <location>
        <begin position="44"/>
        <end position="61"/>
    </location>
</feature>
<evidence type="ECO:0000313" key="12">
    <source>
        <dbReference type="EMBL" id="MFM9607313.1"/>
    </source>
</evidence>
<evidence type="ECO:0000256" key="6">
    <source>
        <dbReference type="ARBA" id="ARBA00022777"/>
    </source>
</evidence>
<accession>A0ABW9HK72</accession>
<keyword evidence="9" id="KW-0472">Membrane</keyword>
<dbReference type="PANTHER" id="PTHR24421:SF10">
    <property type="entry name" value="NITRATE_NITRITE SENSOR PROTEIN NARQ"/>
    <property type="match status" value="1"/>
</dbReference>
<organism evidence="12 13">
    <name type="scientific">Streptomyces niveiscabiei</name>
    <dbReference type="NCBI Taxonomy" id="164115"/>
    <lineage>
        <taxon>Bacteria</taxon>
        <taxon>Bacillati</taxon>
        <taxon>Actinomycetota</taxon>
        <taxon>Actinomycetes</taxon>
        <taxon>Kitasatosporales</taxon>
        <taxon>Streptomycetaceae</taxon>
        <taxon>Streptomyces</taxon>
    </lineage>
</organism>
<feature type="transmembrane region" description="Helical" evidence="9">
    <location>
        <begin position="113"/>
        <end position="132"/>
    </location>
</feature>
<dbReference type="InterPro" id="IPR003594">
    <property type="entry name" value="HATPase_dom"/>
</dbReference>
<dbReference type="Proteomes" id="UP001631957">
    <property type="component" value="Unassembled WGS sequence"/>
</dbReference>
<dbReference type="Pfam" id="PF07730">
    <property type="entry name" value="HisKA_3"/>
    <property type="match status" value="1"/>
</dbReference>
<gene>
    <name evidence="12" type="ORF">ACKI18_01150</name>
</gene>
<reference evidence="12 13" key="1">
    <citation type="submission" date="2024-12" db="EMBL/GenBank/DDBJ databases">
        <title>Forecasting of Potato common scab and diversities of Pathogenic streptomyces spp. in china.</title>
        <authorList>
            <person name="Handique U."/>
            <person name="Wu J."/>
        </authorList>
    </citation>
    <scope>NUCLEOTIDE SEQUENCE [LARGE SCALE GENOMIC DNA]</scope>
    <source>
        <strain evidence="12 13">ZRIMU1530</strain>
    </source>
</reference>
<evidence type="ECO:0000256" key="1">
    <source>
        <dbReference type="ARBA" id="ARBA00000085"/>
    </source>
</evidence>
<sequence length="377" mass="38871">MPSLDTTRLRLPSGPRADVALAGVVLVLAGVAEGQRLGPDWSATPSALVSWLLAAAVCAALPLRRRHPVAVGWFTVAGTGVYHATSTVDGPLVVVPVAALYALAAGGRIREPVAMAAVMVLGVAAGALAGTGDLTGTAAFMLAGWLVAVVALGAMRHGRVAYAEEEARLRATRERLRIAREVHDVIGHTMSMIHVQASSALHRLPKDPGLAEEALAAIKQGSKEGLRELRATLGVLRQVDEEAPTAPPPGLARIGELVASASRAGMDVRVERSGAVTALPAAVDLAAYRIVQESLTNAVRHSGARHVVVRLDRGERELTVGVRDDGKGAVGPTAGSGIAGMTDRARALGGTLDAGPGEESGFAVVARLPFGDHRSSR</sequence>
<dbReference type="SUPFAM" id="SSF55874">
    <property type="entry name" value="ATPase domain of HSP90 chaperone/DNA topoisomerase II/histidine kinase"/>
    <property type="match status" value="1"/>
</dbReference>
<keyword evidence="5" id="KW-0547">Nucleotide-binding</keyword>
<evidence type="ECO:0000256" key="4">
    <source>
        <dbReference type="ARBA" id="ARBA00022679"/>
    </source>
</evidence>
<dbReference type="PANTHER" id="PTHR24421">
    <property type="entry name" value="NITRATE/NITRITE SENSOR PROTEIN NARX-RELATED"/>
    <property type="match status" value="1"/>
</dbReference>
<feature type="domain" description="Signal transduction histidine kinase subgroup 3 dimerisation and phosphoacceptor" evidence="11">
    <location>
        <begin position="174"/>
        <end position="240"/>
    </location>
</feature>
<name>A0ABW9HK72_9ACTN</name>
<evidence type="ECO:0000256" key="5">
    <source>
        <dbReference type="ARBA" id="ARBA00022741"/>
    </source>
</evidence>
<keyword evidence="9" id="KW-1133">Transmembrane helix</keyword>
<keyword evidence="6 12" id="KW-0418">Kinase</keyword>
<keyword evidence="7" id="KW-0067">ATP-binding</keyword>
<dbReference type="GO" id="GO:0016301">
    <property type="term" value="F:kinase activity"/>
    <property type="evidence" value="ECO:0007669"/>
    <property type="project" value="UniProtKB-KW"/>
</dbReference>
<dbReference type="Pfam" id="PF02518">
    <property type="entry name" value="HATPase_c"/>
    <property type="match status" value="1"/>
</dbReference>
<evidence type="ECO:0000256" key="7">
    <source>
        <dbReference type="ARBA" id="ARBA00022840"/>
    </source>
</evidence>
<feature type="domain" description="Histidine kinase/HSP90-like ATPase" evidence="10">
    <location>
        <begin position="286"/>
        <end position="370"/>
    </location>
</feature>
<keyword evidence="13" id="KW-1185">Reference proteome</keyword>
<dbReference type="InterPro" id="IPR036890">
    <property type="entry name" value="HATPase_C_sf"/>
</dbReference>
<dbReference type="EC" id="2.7.13.3" evidence="2"/>
<dbReference type="Gene3D" id="3.30.565.10">
    <property type="entry name" value="Histidine kinase-like ATPase, C-terminal domain"/>
    <property type="match status" value="1"/>
</dbReference>
<keyword evidence="9" id="KW-0812">Transmembrane</keyword>
<protein>
    <recommendedName>
        <fullName evidence="2">histidine kinase</fullName>
        <ecNumber evidence="2">2.7.13.3</ecNumber>
    </recommendedName>
</protein>
<keyword evidence="3" id="KW-0597">Phosphoprotein</keyword>
<feature type="transmembrane region" description="Helical" evidence="9">
    <location>
        <begin position="90"/>
        <end position="106"/>
    </location>
</feature>
<evidence type="ECO:0000313" key="13">
    <source>
        <dbReference type="Proteomes" id="UP001631957"/>
    </source>
</evidence>
<keyword evidence="4" id="KW-0808">Transferase</keyword>
<dbReference type="RefSeq" id="WP_112475248.1">
    <property type="nucleotide sequence ID" value="NZ_JBJVNI010000001.1"/>
</dbReference>
<feature type="transmembrane region" description="Helical" evidence="9">
    <location>
        <begin position="138"/>
        <end position="155"/>
    </location>
</feature>
<evidence type="ECO:0000256" key="9">
    <source>
        <dbReference type="SAM" id="Phobius"/>
    </source>
</evidence>
<dbReference type="CDD" id="cd16917">
    <property type="entry name" value="HATPase_UhpB-NarQ-NarX-like"/>
    <property type="match status" value="1"/>
</dbReference>
<proteinExistence type="predicted"/>
<evidence type="ECO:0000256" key="2">
    <source>
        <dbReference type="ARBA" id="ARBA00012438"/>
    </source>
</evidence>
<evidence type="ECO:0000259" key="11">
    <source>
        <dbReference type="Pfam" id="PF07730"/>
    </source>
</evidence>
<dbReference type="InterPro" id="IPR050482">
    <property type="entry name" value="Sensor_HK_TwoCompSys"/>
</dbReference>
<dbReference type="EMBL" id="JBJVNI010000001">
    <property type="protein sequence ID" value="MFM9607313.1"/>
    <property type="molecule type" value="Genomic_DNA"/>
</dbReference>
<comment type="caution">
    <text evidence="12">The sequence shown here is derived from an EMBL/GenBank/DDBJ whole genome shotgun (WGS) entry which is preliminary data.</text>
</comment>
<dbReference type="Gene3D" id="1.20.5.1930">
    <property type="match status" value="1"/>
</dbReference>
<evidence type="ECO:0000256" key="3">
    <source>
        <dbReference type="ARBA" id="ARBA00022553"/>
    </source>
</evidence>